<feature type="transmembrane region" description="Helical" evidence="1">
    <location>
        <begin position="98"/>
        <end position="122"/>
    </location>
</feature>
<feature type="transmembrane region" description="Helical" evidence="1">
    <location>
        <begin position="39"/>
        <end position="60"/>
    </location>
</feature>
<evidence type="ECO:0000313" key="3">
    <source>
        <dbReference type="EMBL" id="ALX05817.1"/>
    </source>
</evidence>
<evidence type="ECO:0000256" key="2">
    <source>
        <dbReference type="SAM" id="SignalP"/>
    </source>
</evidence>
<keyword evidence="4" id="KW-1185">Reference proteome</keyword>
<dbReference type="KEGG" id="aer:AERYTH_14495"/>
<keyword evidence="1" id="KW-0812">Transmembrane</keyword>
<proteinExistence type="predicted"/>
<keyword evidence="2" id="KW-0732">Signal</keyword>
<evidence type="ECO:0000256" key="1">
    <source>
        <dbReference type="SAM" id="Phobius"/>
    </source>
</evidence>
<dbReference type="Proteomes" id="UP000067689">
    <property type="component" value="Chromosome"/>
</dbReference>
<gene>
    <name evidence="3" type="ORF">AERYTH_14495</name>
</gene>
<evidence type="ECO:0000313" key="4">
    <source>
        <dbReference type="Proteomes" id="UP000067689"/>
    </source>
</evidence>
<organism evidence="3 4">
    <name type="scientific">Aeromicrobium erythreum</name>
    <dbReference type="NCBI Taxonomy" id="2041"/>
    <lineage>
        <taxon>Bacteria</taxon>
        <taxon>Bacillati</taxon>
        <taxon>Actinomycetota</taxon>
        <taxon>Actinomycetes</taxon>
        <taxon>Propionibacteriales</taxon>
        <taxon>Nocardioidaceae</taxon>
        <taxon>Aeromicrobium</taxon>
    </lineage>
</organism>
<accession>A0A0U4BDA3</accession>
<dbReference type="PATRIC" id="fig|2041.4.peg.3024"/>
<dbReference type="RefSeq" id="WP_067860180.1">
    <property type="nucleotide sequence ID" value="NZ_CP011502.1"/>
</dbReference>
<feature type="chain" id="PRO_5038376303" evidence="2">
    <location>
        <begin position="25"/>
        <end position="129"/>
    </location>
</feature>
<protein>
    <submittedName>
        <fullName evidence="3">Uncharacterized protein</fullName>
    </submittedName>
</protein>
<keyword evidence="1" id="KW-0472">Membrane</keyword>
<feature type="transmembrane region" description="Helical" evidence="1">
    <location>
        <begin position="67"/>
        <end position="86"/>
    </location>
</feature>
<sequence>MTTRIRAGAVAALAAALLAGAVCATFASPDTTPSLVFRAIPVATVVVPGLLVAATQLSALQQRSKRYVTAVQVVVGLLCLAAVALLELGGETDIGGGMALLAALWLLILTTAVTCLIVASVAGDEPARP</sequence>
<name>A0A0U4BDA3_9ACTN</name>
<dbReference type="EMBL" id="CP011502">
    <property type="protein sequence ID" value="ALX05817.1"/>
    <property type="molecule type" value="Genomic_DNA"/>
</dbReference>
<reference evidence="3 4" key="1">
    <citation type="journal article" date="1991" name="Int. J. Syst. Bacteriol.">
        <title>Description of the erythromycin-producing bacterium Arthrobacter sp. strain NRRL B-3381 as Aeromicrobium erythreum gen. nov., sp. nov.</title>
        <authorList>
            <person name="Miller E.S."/>
            <person name="Woese C.R."/>
            <person name="Brenner S."/>
        </authorList>
    </citation>
    <scope>NUCLEOTIDE SEQUENCE [LARGE SCALE GENOMIC DNA]</scope>
    <source>
        <strain evidence="3 4">AR18</strain>
    </source>
</reference>
<dbReference type="AlphaFoldDB" id="A0A0U4BDA3"/>
<feature type="signal peptide" evidence="2">
    <location>
        <begin position="1"/>
        <end position="24"/>
    </location>
</feature>
<dbReference type="STRING" id="2041.AERYTH_14495"/>
<keyword evidence="1" id="KW-1133">Transmembrane helix</keyword>